<dbReference type="InterPro" id="IPR024572">
    <property type="entry name" value="RcnB"/>
</dbReference>
<protein>
    <submittedName>
        <fullName evidence="3">RcnB family protein</fullName>
    </submittedName>
</protein>
<feature type="compositionally biased region" description="Basic and acidic residues" evidence="1">
    <location>
        <begin position="35"/>
        <end position="60"/>
    </location>
</feature>
<name>A0A7G9SS61_9GAMM</name>
<organism evidence="3 4">
    <name type="scientific">Thermomonas carbonis</name>
    <dbReference type="NCBI Taxonomy" id="1463158"/>
    <lineage>
        <taxon>Bacteria</taxon>
        <taxon>Pseudomonadati</taxon>
        <taxon>Pseudomonadota</taxon>
        <taxon>Gammaproteobacteria</taxon>
        <taxon>Lysobacterales</taxon>
        <taxon>Lysobacteraceae</taxon>
        <taxon>Thermomonas</taxon>
    </lineage>
</organism>
<feature type="region of interest" description="Disordered" evidence="1">
    <location>
        <begin position="31"/>
        <end position="60"/>
    </location>
</feature>
<gene>
    <name evidence="3" type="ORF">H9L16_03475</name>
</gene>
<keyword evidence="2" id="KW-0732">Signal</keyword>
<evidence type="ECO:0000313" key="4">
    <source>
        <dbReference type="Proteomes" id="UP000515804"/>
    </source>
</evidence>
<dbReference type="Pfam" id="PF11776">
    <property type="entry name" value="RcnB"/>
    <property type="match status" value="1"/>
</dbReference>
<dbReference type="Gene3D" id="3.10.450.160">
    <property type="entry name" value="inner membrane protein cigr"/>
    <property type="match status" value="1"/>
</dbReference>
<keyword evidence="4" id="KW-1185">Reference proteome</keyword>
<accession>A0A7G9SS61</accession>
<dbReference type="EMBL" id="CP060719">
    <property type="protein sequence ID" value="QNN70686.1"/>
    <property type="molecule type" value="Genomic_DNA"/>
</dbReference>
<dbReference type="Proteomes" id="UP000515804">
    <property type="component" value="Chromosome"/>
</dbReference>
<reference evidence="3 4" key="1">
    <citation type="submission" date="2020-08" db="EMBL/GenBank/DDBJ databases">
        <title>Genome sequence of Thermomonas carbonis KCTC 42013T.</title>
        <authorList>
            <person name="Hyun D.-W."/>
            <person name="Bae J.-W."/>
        </authorList>
    </citation>
    <scope>NUCLEOTIDE SEQUENCE [LARGE SCALE GENOMIC DNA]</scope>
    <source>
        <strain evidence="3 4">KCTC 42013</strain>
    </source>
</reference>
<proteinExistence type="predicted"/>
<evidence type="ECO:0000256" key="1">
    <source>
        <dbReference type="SAM" id="MobiDB-lite"/>
    </source>
</evidence>
<dbReference type="KEGG" id="tcn:H9L16_03475"/>
<feature type="signal peptide" evidence="2">
    <location>
        <begin position="1"/>
        <end position="29"/>
    </location>
</feature>
<dbReference type="AlphaFoldDB" id="A0A7G9SS61"/>
<evidence type="ECO:0000256" key="2">
    <source>
        <dbReference type="SAM" id="SignalP"/>
    </source>
</evidence>
<sequence length="146" mass="17911">MSRIHSIFKQSALATALALVTLATPTAFAQGQYRGNDRGHHDDRREHRDHRDYRRDYRNDRRDYRDYRKDVRKAYRQDQRNYRRWARGQYIPRDYMASRYYINDYRNYRLAAPPRGYAWVRPYQNDDTYYMVQIASGLIAQIFNNR</sequence>
<dbReference type="RefSeq" id="WP_187553202.1">
    <property type="nucleotide sequence ID" value="NZ_BMZL01000001.1"/>
</dbReference>
<evidence type="ECO:0000313" key="3">
    <source>
        <dbReference type="EMBL" id="QNN70686.1"/>
    </source>
</evidence>
<feature type="chain" id="PRO_5028856988" evidence="2">
    <location>
        <begin position="30"/>
        <end position="146"/>
    </location>
</feature>